<reference evidence="3 4" key="1">
    <citation type="submission" date="2023-01" db="EMBL/GenBank/DDBJ databases">
        <title>Analysis of 21 Apiospora genomes using comparative genomics revels a genus with tremendous synthesis potential of carbohydrate active enzymes and secondary metabolites.</title>
        <authorList>
            <person name="Sorensen T."/>
        </authorList>
    </citation>
    <scope>NUCLEOTIDE SEQUENCE [LARGE SCALE GENOMIC DNA]</scope>
    <source>
        <strain evidence="3 4">CBS 24483</strain>
    </source>
</reference>
<proteinExistence type="predicted"/>
<feature type="compositionally biased region" description="Polar residues" evidence="1">
    <location>
        <begin position="39"/>
        <end position="59"/>
    </location>
</feature>
<gene>
    <name evidence="3" type="ORF">PG986_012040</name>
</gene>
<sequence length="633" mass="69827">MSFALYYLYSTTASLIVVTTAVAAIMGLSLVSRARDSGRASSTHKTPIPTASNTGRQRSRFNAATEARAAQNTTGDHTAFFGSQVGGESVINYSYTDTPFTLLMWDIYYFFYFAWALPWVVWPLRPCHGGHFDEMAFSASNMWCLFIHGVLVVLQLGFILTLPLLVFLPVWTAILWVAFFSTVNWALCLSLNGPTLTYHSDPVYAEAKEEHAHESWIFINGVACGEAWLLSNINRLALTFGRPVMGIHNKTDGIIFDVIECLVQRNLSYATTDVREAYRAVKEELYNPAKSKVIFILHSQGAIEGSMVLDWLLQEMPQDILSKLEVYTFGAAANHMNSPTKHVANQTAQQNNPNSLTTQDITLTKEPLLDSPVQMRTAPSSQHEHGTASKQSSFHEKRPPTPPSIAGDGIGPPALPEQQGQSEQQQQQQQILRASSLVPACDRVVGHIEHYAHTTDFVALWGLLHFVTSERASALIPRFIGRVFSRTSSRGGHQFCQHYLDGMFPLRRDANGHAIVTAAEGGGCDEENNDFMESIVERGGKGTEGEDAREGFANSWALLELAGKREASGDLAHPEVAVHGSFHGKLSAHLDDGRDVKVKDLSRLWQYRNGKSPPELPRGLMPDTDGVVRAGTL</sequence>
<evidence type="ECO:0000313" key="3">
    <source>
        <dbReference type="EMBL" id="KAK7942927.1"/>
    </source>
</evidence>
<accession>A0ABR1PYW3</accession>
<evidence type="ECO:0000256" key="1">
    <source>
        <dbReference type="SAM" id="MobiDB-lite"/>
    </source>
</evidence>
<evidence type="ECO:0000256" key="2">
    <source>
        <dbReference type="SAM" id="Phobius"/>
    </source>
</evidence>
<organism evidence="3 4">
    <name type="scientific">Apiospora aurea</name>
    <dbReference type="NCBI Taxonomy" id="335848"/>
    <lineage>
        <taxon>Eukaryota</taxon>
        <taxon>Fungi</taxon>
        <taxon>Dikarya</taxon>
        <taxon>Ascomycota</taxon>
        <taxon>Pezizomycotina</taxon>
        <taxon>Sordariomycetes</taxon>
        <taxon>Xylariomycetidae</taxon>
        <taxon>Amphisphaeriales</taxon>
        <taxon>Apiosporaceae</taxon>
        <taxon>Apiospora</taxon>
    </lineage>
</organism>
<feature type="transmembrane region" description="Helical" evidence="2">
    <location>
        <begin position="107"/>
        <end position="124"/>
    </location>
</feature>
<feature type="compositionally biased region" description="Low complexity" evidence="1">
    <location>
        <begin position="418"/>
        <end position="430"/>
    </location>
</feature>
<dbReference type="EMBL" id="JAQQWE010000008">
    <property type="protein sequence ID" value="KAK7942927.1"/>
    <property type="molecule type" value="Genomic_DNA"/>
</dbReference>
<evidence type="ECO:0000313" key="4">
    <source>
        <dbReference type="Proteomes" id="UP001391051"/>
    </source>
</evidence>
<dbReference type="InterPro" id="IPR029058">
    <property type="entry name" value="AB_hydrolase_fold"/>
</dbReference>
<protein>
    <submittedName>
        <fullName evidence="3">Uncharacterized protein</fullName>
    </submittedName>
</protein>
<comment type="caution">
    <text evidence="3">The sequence shown here is derived from an EMBL/GenBank/DDBJ whole genome shotgun (WGS) entry which is preliminary data.</text>
</comment>
<keyword evidence="2" id="KW-0812">Transmembrane</keyword>
<dbReference type="PANTHER" id="PTHR42044:SF1">
    <property type="entry name" value="DUF676 DOMAIN-CONTAINING PROTEIN"/>
    <property type="match status" value="1"/>
</dbReference>
<feature type="compositionally biased region" description="Basic and acidic residues" evidence="1">
    <location>
        <begin position="382"/>
        <end position="399"/>
    </location>
</feature>
<dbReference type="RefSeq" id="XP_066694958.1">
    <property type="nucleotide sequence ID" value="XM_066848262.1"/>
</dbReference>
<keyword evidence="2" id="KW-0472">Membrane</keyword>
<dbReference type="PANTHER" id="PTHR42044">
    <property type="entry name" value="DUF676 DOMAIN-CONTAINING PROTEIN-RELATED"/>
    <property type="match status" value="1"/>
</dbReference>
<feature type="region of interest" description="Disordered" evidence="1">
    <location>
        <begin position="38"/>
        <end position="59"/>
    </location>
</feature>
<dbReference type="GeneID" id="92081324"/>
<dbReference type="Proteomes" id="UP001391051">
    <property type="component" value="Unassembled WGS sequence"/>
</dbReference>
<feature type="transmembrane region" description="Helical" evidence="2">
    <location>
        <begin position="6"/>
        <end position="31"/>
    </location>
</feature>
<feature type="region of interest" description="Disordered" evidence="1">
    <location>
        <begin position="374"/>
        <end position="431"/>
    </location>
</feature>
<dbReference type="SUPFAM" id="SSF53474">
    <property type="entry name" value="alpha/beta-Hydrolases"/>
    <property type="match status" value="1"/>
</dbReference>
<keyword evidence="4" id="KW-1185">Reference proteome</keyword>
<keyword evidence="2" id="KW-1133">Transmembrane helix</keyword>
<feature type="transmembrane region" description="Helical" evidence="2">
    <location>
        <begin position="136"/>
        <end position="158"/>
    </location>
</feature>
<name>A0ABR1PYW3_9PEZI</name>
<feature type="transmembrane region" description="Helical" evidence="2">
    <location>
        <begin position="165"/>
        <end position="187"/>
    </location>
</feature>